<sequence length="72" mass="7981">MTRLSDLAERIDRLVLRHEELARTNALLTQQVQALQAERDSLKSRLAAARTRVEALLDRLPTDPTSSGGDVA</sequence>
<name>A0ABT1BK40_9BURK</name>
<comment type="caution">
    <text evidence="2">The sequence shown here is derived from an EMBL/GenBank/DDBJ whole genome shotgun (WGS) entry which is preliminary data.</text>
</comment>
<reference evidence="2 3" key="1">
    <citation type="submission" date="2022-06" db="EMBL/GenBank/DDBJ databases">
        <title>Ideonella sp. NS12-5 Genome sequencing and assembly.</title>
        <authorList>
            <person name="Jung Y."/>
        </authorList>
    </citation>
    <scope>NUCLEOTIDE SEQUENCE [LARGE SCALE GENOMIC DNA]</scope>
    <source>
        <strain evidence="2 3">NS12-5</strain>
    </source>
</reference>
<organism evidence="2 3">
    <name type="scientific">Ideonella oryzae</name>
    <dbReference type="NCBI Taxonomy" id="2937441"/>
    <lineage>
        <taxon>Bacteria</taxon>
        <taxon>Pseudomonadati</taxon>
        <taxon>Pseudomonadota</taxon>
        <taxon>Betaproteobacteria</taxon>
        <taxon>Burkholderiales</taxon>
        <taxon>Sphaerotilaceae</taxon>
        <taxon>Ideonella</taxon>
    </lineage>
</organism>
<keyword evidence="2" id="KW-0131">Cell cycle</keyword>
<accession>A0ABT1BK40</accession>
<evidence type="ECO:0000313" key="3">
    <source>
        <dbReference type="Proteomes" id="UP001204851"/>
    </source>
</evidence>
<evidence type="ECO:0000313" key="2">
    <source>
        <dbReference type="EMBL" id="MCO5976580.1"/>
    </source>
</evidence>
<dbReference type="EMBL" id="JAMXMC010000004">
    <property type="protein sequence ID" value="MCO5976580.1"/>
    <property type="molecule type" value="Genomic_DNA"/>
</dbReference>
<evidence type="ECO:0000256" key="1">
    <source>
        <dbReference type="SAM" id="Coils"/>
    </source>
</evidence>
<keyword evidence="1" id="KW-0175">Coiled coil</keyword>
<dbReference type="RefSeq" id="WP_252769047.1">
    <property type="nucleotide sequence ID" value="NZ_JAMXMC010000004.1"/>
</dbReference>
<proteinExistence type="predicted"/>
<gene>
    <name evidence="2" type="ORF">M0L44_07640</name>
</gene>
<dbReference type="GO" id="GO:0051301">
    <property type="term" value="P:cell division"/>
    <property type="evidence" value="ECO:0007669"/>
    <property type="project" value="UniProtKB-KW"/>
</dbReference>
<dbReference type="Proteomes" id="UP001204851">
    <property type="component" value="Unassembled WGS sequence"/>
</dbReference>
<protein>
    <submittedName>
        <fullName evidence="2">Cell division protein ZapB</fullName>
    </submittedName>
</protein>
<feature type="coiled-coil region" evidence="1">
    <location>
        <begin position="4"/>
        <end position="59"/>
    </location>
</feature>
<keyword evidence="3" id="KW-1185">Reference proteome</keyword>
<keyword evidence="2" id="KW-0132">Cell division</keyword>